<organism evidence="2 3">
    <name type="scientific">Cupriavidus basilensis</name>
    <dbReference type="NCBI Taxonomy" id="68895"/>
    <lineage>
        <taxon>Bacteria</taxon>
        <taxon>Pseudomonadati</taxon>
        <taxon>Pseudomonadota</taxon>
        <taxon>Betaproteobacteria</taxon>
        <taxon>Burkholderiales</taxon>
        <taxon>Burkholderiaceae</taxon>
        <taxon>Cupriavidus</taxon>
    </lineage>
</organism>
<dbReference type="CDD" id="cd11036">
    <property type="entry name" value="AknT-like"/>
    <property type="match status" value="1"/>
</dbReference>
<dbReference type="GO" id="GO:0016705">
    <property type="term" value="F:oxidoreductase activity, acting on paired donors, with incorporation or reduction of molecular oxygen"/>
    <property type="evidence" value="ECO:0007669"/>
    <property type="project" value="InterPro"/>
</dbReference>
<dbReference type="InterPro" id="IPR036396">
    <property type="entry name" value="Cyt_P450_sf"/>
</dbReference>
<sequence>MPMPSDPLCAVTHPDPAPYYRTLAAQRPFYRDEALGLWVAAGAAEVQAVLTHPACRVRPPAQAVPPALAGSPAGALFGGLIRMNDGDWHAPLKGVLRKHMACLALAGMGARVSALAQDLPFDAVRPGAAVNHWMFTLPVLAVADALGLPVTGKPCVADHVAAFARAMSPLASAQEIAAGSEAATWLQAWMRTSLSSAPPLDALVQEALAAGVAREIIATNAIGLLIQACEATAGLVGNMLLCLGRDTSHGRELPALDCVAARVLREHPPVQNTRRFLAADVRLCGAQLKTGDAVLVVLAAASLEQSEAATPAPWTFGRGRHACPGDALASTVAQAVVAALLARGADPAPLARAFRYRPSVNARIPHFL</sequence>
<dbReference type="AlphaFoldDB" id="A0A643FY51"/>
<accession>A0A643FY51</accession>
<dbReference type="Proteomes" id="UP000397656">
    <property type="component" value="Chromosome 2"/>
</dbReference>
<name>A0A643FY51_9BURK</name>
<evidence type="ECO:0000256" key="1">
    <source>
        <dbReference type="ARBA" id="ARBA00010617"/>
    </source>
</evidence>
<dbReference type="GO" id="GO:0005506">
    <property type="term" value="F:iron ion binding"/>
    <property type="evidence" value="ECO:0007669"/>
    <property type="project" value="InterPro"/>
</dbReference>
<evidence type="ECO:0000313" key="2">
    <source>
        <dbReference type="EMBL" id="QOT79896.1"/>
    </source>
</evidence>
<protein>
    <submittedName>
        <fullName evidence="2">Cytochrome P450</fullName>
    </submittedName>
</protein>
<dbReference type="PANTHER" id="PTHR46696:SF1">
    <property type="entry name" value="CYTOCHROME P450 YJIB-RELATED"/>
    <property type="match status" value="1"/>
</dbReference>
<dbReference type="GeneID" id="98406211"/>
<dbReference type="SUPFAM" id="SSF48264">
    <property type="entry name" value="Cytochrome P450"/>
    <property type="match status" value="1"/>
</dbReference>
<dbReference type="Gene3D" id="1.10.630.10">
    <property type="entry name" value="Cytochrome P450"/>
    <property type="match status" value="1"/>
</dbReference>
<reference evidence="2 3" key="1">
    <citation type="submission" date="2020-10" db="EMBL/GenBank/DDBJ databases">
        <title>Complete genome sequence of Cupriavidus basilensis CCUG 49340T.</title>
        <authorList>
            <person name="Salva-Serra F."/>
            <person name="Donoso R.A."/>
            <person name="Cho K.H."/>
            <person name="Yoo J.A."/>
            <person name="Lee K."/>
            <person name="Yoon S.-H."/>
            <person name="Perez-Pantoja D."/>
            <person name="Moore E.R.B."/>
        </authorList>
    </citation>
    <scope>NUCLEOTIDE SEQUENCE [LARGE SCALE GENOMIC DNA]</scope>
    <source>
        <strain evidence="3">CCUG 49340</strain>
    </source>
</reference>
<proteinExistence type="inferred from homology"/>
<dbReference type="GO" id="GO:0020037">
    <property type="term" value="F:heme binding"/>
    <property type="evidence" value="ECO:0007669"/>
    <property type="project" value="InterPro"/>
</dbReference>
<dbReference type="EMBL" id="CP062804">
    <property type="protein sequence ID" value="QOT79896.1"/>
    <property type="molecule type" value="Genomic_DNA"/>
</dbReference>
<dbReference type="PANTHER" id="PTHR46696">
    <property type="entry name" value="P450, PUTATIVE (EUROFUNG)-RELATED"/>
    <property type="match status" value="1"/>
</dbReference>
<dbReference type="InterPro" id="IPR017972">
    <property type="entry name" value="Cyt_P450_CS"/>
</dbReference>
<comment type="similarity">
    <text evidence="1">Belongs to the cytochrome P450 family.</text>
</comment>
<gene>
    <name evidence="2" type="ORF">F7R26_035150</name>
</gene>
<dbReference type="PROSITE" id="PS00086">
    <property type="entry name" value="CYTOCHROME_P450"/>
    <property type="match status" value="1"/>
</dbReference>
<evidence type="ECO:0000313" key="3">
    <source>
        <dbReference type="Proteomes" id="UP000397656"/>
    </source>
</evidence>
<dbReference type="RefSeq" id="WP_150985160.1">
    <property type="nucleotide sequence ID" value="NZ_CP062804.1"/>
</dbReference>
<dbReference type="GO" id="GO:0004497">
    <property type="term" value="F:monooxygenase activity"/>
    <property type="evidence" value="ECO:0007669"/>
    <property type="project" value="InterPro"/>
</dbReference>